<dbReference type="Pfam" id="PF20582">
    <property type="entry name" value="UPF0758_N"/>
    <property type="match status" value="1"/>
</dbReference>
<dbReference type="InterPro" id="IPR037518">
    <property type="entry name" value="MPN"/>
</dbReference>
<keyword evidence="3" id="KW-0479">Metal-binding</keyword>
<reference evidence="10 12" key="1">
    <citation type="submission" date="2014-12" db="EMBL/GenBank/DDBJ databases">
        <title>Draft genome sequences of 29 type strains of Enterococci.</title>
        <authorList>
            <person name="Zhong Z."/>
            <person name="Sun Z."/>
            <person name="Liu W."/>
            <person name="Zhang W."/>
            <person name="Zhang H."/>
        </authorList>
    </citation>
    <scope>NUCLEOTIDE SEQUENCE [LARGE SCALE GENOMIC DNA]</scope>
    <source>
        <strain evidence="10 12">DSM 21207</strain>
    </source>
</reference>
<dbReference type="PANTHER" id="PTHR30471:SF3">
    <property type="entry name" value="UPF0758 PROTEIN YEES-RELATED"/>
    <property type="match status" value="1"/>
</dbReference>
<comment type="similarity">
    <text evidence="1 7">Belongs to the UPF0758 family.</text>
</comment>
<dbReference type="Pfam" id="PF04002">
    <property type="entry name" value="RadC"/>
    <property type="match status" value="1"/>
</dbReference>
<evidence type="ECO:0000256" key="6">
    <source>
        <dbReference type="ARBA" id="ARBA00023049"/>
    </source>
</evidence>
<dbReference type="CDD" id="cd08071">
    <property type="entry name" value="MPN_DUF2466"/>
    <property type="match status" value="1"/>
</dbReference>
<evidence type="ECO:0000256" key="7">
    <source>
        <dbReference type="RuleBase" id="RU003797"/>
    </source>
</evidence>
<keyword evidence="4" id="KW-0378">Hydrolase</keyword>
<reference evidence="11 13" key="2">
    <citation type="submission" date="2015-08" db="EMBL/GenBank/DDBJ databases">
        <title>Enterococcus genome sequence.</title>
        <authorList>
            <person name="Acedo J.Z."/>
            <person name="Vederas J.C."/>
        </authorList>
    </citation>
    <scope>NUCLEOTIDE SEQUENCE [LARGE SCALE GENOMIC DNA]</scope>
    <source>
        <strain evidence="11 13">49</strain>
    </source>
</reference>
<dbReference type="SUPFAM" id="SSF47781">
    <property type="entry name" value="RuvA domain 2-like"/>
    <property type="match status" value="1"/>
</dbReference>
<dbReference type="InterPro" id="IPR001405">
    <property type="entry name" value="UPF0758"/>
</dbReference>
<dbReference type="InterPro" id="IPR046778">
    <property type="entry name" value="UPF0758_N"/>
</dbReference>
<dbReference type="Proteomes" id="UP000216797">
    <property type="component" value="Unassembled WGS sequence"/>
</dbReference>
<dbReference type="EMBL" id="LHUG01000007">
    <property type="protein sequence ID" value="PAB00387.1"/>
    <property type="molecule type" value="Genomic_DNA"/>
</dbReference>
<dbReference type="NCBIfam" id="NF000642">
    <property type="entry name" value="PRK00024.1"/>
    <property type="match status" value="1"/>
</dbReference>
<feature type="region of interest" description="Disordered" evidence="8">
    <location>
        <begin position="1"/>
        <end position="20"/>
    </location>
</feature>
<dbReference type="NCBIfam" id="TIGR00608">
    <property type="entry name" value="radc"/>
    <property type="match status" value="1"/>
</dbReference>
<gene>
    <name evidence="11" type="ORF">AKL21_09505</name>
    <name evidence="10" type="ORF">RU96_GL000929</name>
</gene>
<evidence type="ECO:0000256" key="3">
    <source>
        <dbReference type="ARBA" id="ARBA00022723"/>
    </source>
</evidence>
<keyword evidence="2" id="KW-0645">Protease</keyword>
<evidence type="ECO:0000313" key="13">
    <source>
        <dbReference type="Proteomes" id="UP000216797"/>
    </source>
</evidence>
<dbReference type="PROSITE" id="PS50249">
    <property type="entry name" value="MPN"/>
    <property type="match status" value="1"/>
</dbReference>
<evidence type="ECO:0000256" key="5">
    <source>
        <dbReference type="ARBA" id="ARBA00022833"/>
    </source>
</evidence>
<name>A0A1L8R3R5_9ENTE</name>
<evidence type="ECO:0000256" key="4">
    <source>
        <dbReference type="ARBA" id="ARBA00022801"/>
    </source>
</evidence>
<organism evidence="10 12">
    <name type="scientific">Enterococcus canintestini</name>
    <dbReference type="NCBI Taxonomy" id="317010"/>
    <lineage>
        <taxon>Bacteria</taxon>
        <taxon>Bacillati</taxon>
        <taxon>Bacillota</taxon>
        <taxon>Bacilli</taxon>
        <taxon>Lactobacillales</taxon>
        <taxon>Enterococcaceae</taxon>
        <taxon>Enterococcus</taxon>
    </lineage>
</organism>
<feature type="domain" description="MPN" evidence="9">
    <location>
        <begin position="103"/>
        <end position="225"/>
    </location>
</feature>
<dbReference type="InterPro" id="IPR010994">
    <property type="entry name" value="RuvA_2-like"/>
</dbReference>
<dbReference type="Gene3D" id="3.40.140.10">
    <property type="entry name" value="Cytidine Deaminase, domain 2"/>
    <property type="match status" value="1"/>
</dbReference>
<dbReference type="GO" id="GO:0046872">
    <property type="term" value="F:metal ion binding"/>
    <property type="evidence" value="ECO:0007669"/>
    <property type="project" value="UniProtKB-KW"/>
</dbReference>
<evidence type="ECO:0000313" key="11">
    <source>
        <dbReference type="EMBL" id="PAB00387.1"/>
    </source>
</evidence>
<keyword evidence="6" id="KW-0482">Metalloprotease</keyword>
<dbReference type="RefSeq" id="WP_071865434.1">
    <property type="nucleotide sequence ID" value="NZ_JBHLVQ010000035.1"/>
</dbReference>
<evidence type="ECO:0000256" key="8">
    <source>
        <dbReference type="SAM" id="MobiDB-lite"/>
    </source>
</evidence>
<dbReference type="STRING" id="317010.RU96_GL000929"/>
<dbReference type="AlphaFoldDB" id="A0A1L8R3R5"/>
<dbReference type="GO" id="GO:0006508">
    <property type="term" value="P:proteolysis"/>
    <property type="evidence" value="ECO:0007669"/>
    <property type="project" value="UniProtKB-KW"/>
</dbReference>
<evidence type="ECO:0000313" key="10">
    <source>
        <dbReference type="EMBL" id="OJG14367.1"/>
    </source>
</evidence>
<dbReference type="PROSITE" id="PS01302">
    <property type="entry name" value="UPF0758"/>
    <property type="match status" value="1"/>
</dbReference>
<evidence type="ECO:0000313" key="12">
    <source>
        <dbReference type="Proteomes" id="UP000182835"/>
    </source>
</evidence>
<dbReference type="InterPro" id="IPR025657">
    <property type="entry name" value="RadC_JAB"/>
</dbReference>
<evidence type="ECO:0000256" key="2">
    <source>
        <dbReference type="ARBA" id="ARBA00022670"/>
    </source>
</evidence>
<evidence type="ECO:0000256" key="1">
    <source>
        <dbReference type="ARBA" id="ARBA00010243"/>
    </source>
</evidence>
<dbReference type="OrthoDB" id="9804482at2"/>
<dbReference type="GO" id="GO:0008237">
    <property type="term" value="F:metallopeptidase activity"/>
    <property type="evidence" value="ECO:0007669"/>
    <property type="project" value="UniProtKB-KW"/>
</dbReference>
<protein>
    <submittedName>
        <fullName evidence="10">DNA repair protein RadC</fullName>
    </submittedName>
</protein>
<dbReference type="InterPro" id="IPR020891">
    <property type="entry name" value="UPF0758_CS"/>
</dbReference>
<dbReference type="PANTHER" id="PTHR30471">
    <property type="entry name" value="DNA REPAIR PROTEIN RADC"/>
    <property type="match status" value="1"/>
</dbReference>
<keyword evidence="5" id="KW-0862">Zinc</keyword>
<evidence type="ECO:0000259" key="9">
    <source>
        <dbReference type="PROSITE" id="PS50249"/>
    </source>
</evidence>
<proteinExistence type="inferred from homology"/>
<dbReference type="SUPFAM" id="SSF102712">
    <property type="entry name" value="JAB1/MPN domain"/>
    <property type="match status" value="1"/>
</dbReference>
<accession>A0A1L8R3R5</accession>
<comment type="caution">
    <text evidence="10">The sequence shown here is derived from an EMBL/GenBank/DDBJ whole genome shotgun (WGS) entry which is preliminary data.</text>
</comment>
<dbReference type="EMBL" id="JXKG01000019">
    <property type="protein sequence ID" value="OJG14367.1"/>
    <property type="molecule type" value="Genomic_DNA"/>
</dbReference>
<dbReference type="Proteomes" id="UP000182835">
    <property type="component" value="Unassembled WGS sequence"/>
</dbReference>
<keyword evidence="13" id="KW-1185">Reference proteome</keyword>
<sequence length="226" mass="25333">MNVKTLPLNSRPRERLKQKGASALSDQELLAIILRTGSKKVPALELATEILNFFGDDLHQLKSAELQEFMLISGIGEVKAIELLAMIELGQRIHKSSKLKIGHVSSSYELGCMLAEEMRDYEQEHLLCIYLNTKNQIIQKRTIFIGSLNQSIAHPREIFKTAVKVAAARIVICHNHPSGSPTPSYNDIAFTKRLRECGDLMGIELLDHLVIGGSEYISLREEGLWN</sequence>